<dbReference type="InterPro" id="IPR036873">
    <property type="entry name" value="Rhodanese-like_dom_sf"/>
</dbReference>
<dbReference type="Proteomes" id="UP000001817">
    <property type="component" value="Chromosome 2"/>
</dbReference>
<dbReference type="PROSITE" id="PS50206">
    <property type="entry name" value="RHODANESE_3"/>
    <property type="match status" value="4"/>
</dbReference>
<dbReference type="SUPFAM" id="SSF52821">
    <property type="entry name" value="Rhodanese/Cell cycle control phosphatase"/>
    <property type="match status" value="4"/>
</dbReference>
<dbReference type="Pfam" id="PF00581">
    <property type="entry name" value="Rhodanese"/>
    <property type="match status" value="4"/>
</dbReference>
<evidence type="ECO:0000256" key="1">
    <source>
        <dbReference type="ARBA" id="ARBA00022737"/>
    </source>
</evidence>
<keyword evidence="4" id="KW-1185">Reference proteome</keyword>
<dbReference type="eggNOG" id="COG2897">
    <property type="taxonomic scope" value="Bacteria"/>
</dbReference>
<dbReference type="PANTHER" id="PTHR43855:SF1">
    <property type="entry name" value="THIOSULFATE SULFURTRANSFERASE"/>
    <property type="match status" value="1"/>
</dbReference>
<evidence type="ECO:0000313" key="3">
    <source>
        <dbReference type="EMBL" id="ABE33586.1"/>
    </source>
</evidence>
<feature type="domain" description="Rhodanese" evidence="2">
    <location>
        <begin position="147"/>
        <end position="238"/>
    </location>
</feature>
<evidence type="ECO:0000313" key="4">
    <source>
        <dbReference type="Proteomes" id="UP000001817"/>
    </source>
</evidence>
<feature type="domain" description="Rhodanese" evidence="2">
    <location>
        <begin position="389"/>
        <end position="474"/>
    </location>
</feature>
<dbReference type="EMBL" id="CP000271">
    <property type="protein sequence ID" value="ABE33586.1"/>
    <property type="molecule type" value="Genomic_DNA"/>
</dbReference>
<gene>
    <name evidence="3" type="ORF">Bxe_B2405</name>
</gene>
<proteinExistence type="predicted"/>
<name>Q13QQ3_PARXL</name>
<dbReference type="Gene3D" id="3.40.250.10">
    <property type="entry name" value="Rhodanese-like domain"/>
    <property type="match status" value="4"/>
</dbReference>
<accession>Q13QQ3</accession>
<dbReference type="InterPro" id="IPR051126">
    <property type="entry name" value="Thiosulfate_sulfurtransferase"/>
</dbReference>
<reference evidence="3 4" key="1">
    <citation type="journal article" date="2006" name="Proc. Natl. Acad. Sci. U.S.A.">
        <title>Burkholderia xenovorans LB400 harbors a multi-replicon, 9.73-Mbp genome shaped for versatility.</title>
        <authorList>
            <person name="Chain P.S."/>
            <person name="Denef V.J."/>
            <person name="Konstantinidis K.T."/>
            <person name="Vergez L.M."/>
            <person name="Agullo L."/>
            <person name="Reyes V.L."/>
            <person name="Hauser L."/>
            <person name="Cordova M."/>
            <person name="Gomez L."/>
            <person name="Gonzalez M."/>
            <person name="Land M."/>
            <person name="Lao V."/>
            <person name="Larimer F."/>
            <person name="LiPuma J.J."/>
            <person name="Mahenthiralingam E."/>
            <person name="Malfatti S.A."/>
            <person name="Marx C.J."/>
            <person name="Parnell J.J."/>
            <person name="Ramette A."/>
            <person name="Richardson P."/>
            <person name="Seeger M."/>
            <person name="Smith D."/>
            <person name="Spilker T."/>
            <person name="Sul W.J."/>
            <person name="Tsoi T.V."/>
            <person name="Ulrich L.E."/>
            <person name="Zhulin I.B."/>
            <person name="Tiedje J.M."/>
        </authorList>
    </citation>
    <scope>NUCLEOTIDE SEQUENCE [LARGE SCALE GENOMIC DNA]</scope>
    <source>
        <strain evidence="3 4">LB400</strain>
    </source>
</reference>
<dbReference type="SMART" id="SM00450">
    <property type="entry name" value="RHOD"/>
    <property type="match status" value="4"/>
</dbReference>
<dbReference type="AlphaFoldDB" id="Q13QQ3"/>
<dbReference type="KEGG" id="bxe:Bxe_B2405"/>
<protein>
    <submittedName>
        <fullName evidence="3">Rhodanese-like domain protein</fullName>
    </submittedName>
</protein>
<sequence length="538" mass="58310">MDVRKMPKGIDAATLKRWLHDGSEIALFDVREHGQYGEGHPFYAVPLPYSVLERDVGRLAPNRRVRVVVYDSGDGDDGPAARAAARLETLGYASVHVLEGGTRAWQDAGFVLFKGVNVPSKAFGELVEQVAHTPHISAQTLLQWQQSDTPPVVLDGRPLGEYRTMNIPGASCCPNGELAYRIDAFVPDAQTPIVINCAGRTRSIIGAQTLLDLGIRNPVYALENGTQGWFLADLPLERGQQRGYPADLRPQPARVAAARALAERAGVEWVHADTVRDWTKADDRTLYLCDVRTPEEFAANTLPGAQHAPGGQLQQATDQYIGVRNARIVLFDDDGIRAPVTASWLRQLGHEAWVLEGGLHSGLALADTRIPEPAALPLVDGDTLAQRLAAGSQSVVDLRTSAAWLAAHIPGSVWSIRPRLAATLAQCEQAVTFVVDDPRIAAWAVSDLAGGEGHTFSVLDGGFAAWPAGGWRVETDAVADVLPPSARIDYLFFTHDRHAGNKAASREYLSWELGLLGQLDELERSAFRPLTRVVAAPE</sequence>
<dbReference type="eggNOG" id="COG0607">
    <property type="taxonomic scope" value="Bacteria"/>
</dbReference>
<feature type="domain" description="Rhodanese" evidence="2">
    <location>
        <begin position="21"/>
        <end position="114"/>
    </location>
</feature>
<dbReference type="PANTHER" id="PTHR43855">
    <property type="entry name" value="THIOSULFATE SULFURTRANSFERASE"/>
    <property type="match status" value="1"/>
</dbReference>
<dbReference type="STRING" id="266265.Bxe_B2405"/>
<keyword evidence="1" id="KW-0677">Repeat</keyword>
<dbReference type="InterPro" id="IPR001763">
    <property type="entry name" value="Rhodanese-like_dom"/>
</dbReference>
<feature type="domain" description="Rhodanese" evidence="2">
    <location>
        <begin position="290"/>
        <end position="371"/>
    </location>
</feature>
<organism evidence="3 4">
    <name type="scientific">Paraburkholderia xenovorans (strain LB400)</name>
    <dbReference type="NCBI Taxonomy" id="266265"/>
    <lineage>
        <taxon>Bacteria</taxon>
        <taxon>Pseudomonadati</taxon>
        <taxon>Pseudomonadota</taxon>
        <taxon>Betaproteobacteria</taxon>
        <taxon>Burkholderiales</taxon>
        <taxon>Burkholderiaceae</taxon>
        <taxon>Paraburkholderia</taxon>
    </lineage>
</organism>
<evidence type="ECO:0000259" key="2">
    <source>
        <dbReference type="PROSITE" id="PS50206"/>
    </source>
</evidence>
<dbReference type="CDD" id="cd01534">
    <property type="entry name" value="4RHOD_Repeat_3"/>
    <property type="match status" value="1"/>
</dbReference>